<gene>
    <name evidence="3" type="ORF">QBC38DRAFT_488296</name>
</gene>
<comment type="caution">
    <text evidence="3">The sequence shown here is derived from an EMBL/GenBank/DDBJ whole genome shotgun (WGS) entry which is preliminary data.</text>
</comment>
<feature type="signal peptide" evidence="1">
    <location>
        <begin position="1"/>
        <end position="19"/>
    </location>
</feature>
<dbReference type="Pfam" id="PF16010">
    <property type="entry name" value="CDH-cyt"/>
    <property type="match status" value="1"/>
</dbReference>
<dbReference type="SUPFAM" id="SSF49344">
    <property type="entry name" value="CBD9-like"/>
    <property type="match status" value="1"/>
</dbReference>
<dbReference type="EMBL" id="MU865438">
    <property type="protein sequence ID" value="KAK4223133.1"/>
    <property type="molecule type" value="Genomic_DNA"/>
</dbReference>
<dbReference type="InterPro" id="IPR015920">
    <property type="entry name" value="Cellobiose_DH-like_cyt"/>
</dbReference>
<reference evidence="3" key="1">
    <citation type="journal article" date="2023" name="Mol. Phylogenet. Evol.">
        <title>Genome-scale phylogeny and comparative genomics of the fungal order Sordariales.</title>
        <authorList>
            <person name="Hensen N."/>
            <person name="Bonometti L."/>
            <person name="Westerberg I."/>
            <person name="Brannstrom I.O."/>
            <person name="Guillou S."/>
            <person name="Cros-Aarteil S."/>
            <person name="Calhoun S."/>
            <person name="Haridas S."/>
            <person name="Kuo A."/>
            <person name="Mondo S."/>
            <person name="Pangilinan J."/>
            <person name="Riley R."/>
            <person name="LaButti K."/>
            <person name="Andreopoulos B."/>
            <person name="Lipzen A."/>
            <person name="Chen C."/>
            <person name="Yan M."/>
            <person name="Daum C."/>
            <person name="Ng V."/>
            <person name="Clum A."/>
            <person name="Steindorff A."/>
            <person name="Ohm R.A."/>
            <person name="Martin F."/>
            <person name="Silar P."/>
            <person name="Natvig D.O."/>
            <person name="Lalanne C."/>
            <person name="Gautier V."/>
            <person name="Ament-Velasquez S.L."/>
            <person name="Kruys A."/>
            <person name="Hutchinson M.I."/>
            <person name="Powell A.J."/>
            <person name="Barry K."/>
            <person name="Miller A.N."/>
            <person name="Grigoriev I.V."/>
            <person name="Debuchy R."/>
            <person name="Gladieux P."/>
            <person name="Hiltunen Thoren M."/>
            <person name="Johannesson H."/>
        </authorList>
    </citation>
    <scope>NUCLEOTIDE SEQUENCE</scope>
    <source>
        <strain evidence="3">CBS 990.96</strain>
    </source>
</reference>
<evidence type="ECO:0000313" key="4">
    <source>
        <dbReference type="Proteomes" id="UP001301958"/>
    </source>
</evidence>
<accession>A0AAN7BH05</accession>
<dbReference type="PANTHER" id="PTHR47797">
    <property type="entry name" value="DEHYDROGENASE, PUTATIVE (AFU_ORTHOLOGUE AFUA_8G05805)-RELATED"/>
    <property type="match status" value="1"/>
</dbReference>
<name>A0AAN7BH05_9PEZI</name>
<dbReference type="Gene3D" id="2.60.40.1210">
    <property type="entry name" value="Cellobiose dehydrogenase, cytochrome domain"/>
    <property type="match status" value="1"/>
</dbReference>
<dbReference type="PANTHER" id="PTHR47797:SF5">
    <property type="entry name" value="CELLOBIOSE DEHYDROGENASE CYTOCHROME DOMAIN-CONTAINING PROTEIN"/>
    <property type="match status" value="1"/>
</dbReference>
<evidence type="ECO:0000256" key="1">
    <source>
        <dbReference type="SAM" id="SignalP"/>
    </source>
</evidence>
<reference evidence="3" key="2">
    <citation type="submission" date="2023-05" db="EMBL/GenBank/DDBJ databases">
        <authorList>
            <consortium name="Lawrence Berkeley National Laboratory"/>
            <person name="Steindorff A."/>
            <person name="Hensen N."/>
            <person name="Bonometti L."/>
            <person name="Westerberg I."/>
            <person name="Brannstrom I.O."/>
            <person name="Guillou S."/>
            <person name="Cros-Aarteil S."/>
            <person name="Calhoun S."/>
            <person name="Haridas S."/>
            <person name="Kuo A."/>
            <person name="Mondo S."/>
            <person name="Pangilinan J."/>
            <person name="Riley R."/>
            <person name="Labutti K."/>
            <person name="Andreopoulos B."/>
            <person name="Lipzen A."/>
            <person name="Chen C."/>
            <person name="Yanf M."/>
            <person name="Daum C."/>
            <person name="Ng V."/>
            <person name="Clum A."/>
            <person name="Ohm R."/>
            <person name="Martin F."/>
            <person name="Silar P."/>
            <person name="Natvig D."/>
            <person name="Lalanne C."/>
            <person name="Gautier V."/>
            <person name="Ament-Velasquez S.L."/>
            <person name="Kruys A."/>
            <person name="Hutchinson M.I."/>
            <person name="Powell A.J."/>
            <person name="Barry K."/>
            <person name="Miller A.N."/>
            <person name="Grigoriev I.V."/>
            <person name="Debuchy R."/>
            <person name="Gladieux P."/>
            <person name="Thoren M.H."/>
            <person name="Johannesson H."/>
        </authorList>
    </citation>
    <scope>NUCLEOTIDE SEQUENCE</scope>
    <source>
        <strain evidence="3">CBS 990.96</strain>
    </source>
</reference>
<feature type="domain" description="Cellobiose dehydrogenase-like cytochrome" evidence="2">
    <location>
        <begin position="22"/>
        <end position="195"/>
    </location>
</feature>
<feature type="chain" id="PRO_5042949434" description="Cellobiose dehydrogenase-like cytochrome domain-containing protein" evidence="1">
    <location>
        <begin position="20"/>
        <end position="207"/>
    </location>
</feature>
<sequence>MGLLQFATAALALSTGVLAAPYTDPSTNITYSEWISPEKIAIRIAIPDTATQNAAFDVLLQLQAPKAVGWAGIAWGGSMVNNPLTVAWASGTTAVVSSRRASARTYPQAWTGAKYVILPGTVNNGTHWTLNTLITGVSRWDNTRINPASNAVALAYAQSATPPSEPANNNTRFGIHNSRAKYNHDFAAAKIKDFEAQVQKLSSLGSA</sequence>
<protein>
    <recommendedName>
        <fullName evidence="2">Cellobiose dehydrogenase-like cytochrome domain-containing protein</fullName>
    </recommendedName>
</protein>
<evidence type="ECO:0000313" key="3">
    <source>
        <dbReference type="EMBL" id="KAK4223133.1"/>
    </source>
</evidence>
<dbReference type="CDD" id="cd09630">
    <property type="entry name" value="CDH_like_cytochrome"/>
    <property type="match status" value="1"/>
</dbReference>
<keyword evidence="1" id="KW-0732">Signal</keyword>
<evidence type="ECO:0000259" key="2">
    <source>
        <dbReference type="Pfam" id="PF16010"/>
    </source>
</evidence>
<keyword evidence="4" id="KW-1185">Reference proteome</keyword>
<proteinExistence type="predicted"/>
<dbReference type="Proteomes" id="UP001301958">
    <property type="component" value="Unassembled WGS sequence"/>
</dbReference>
<dbReference type="AlphaFoldDB" id="A0AAN7BH05"/>
<organism evidence="3 4">
    <name type="scientific">Podospora fimiseda</name>
    <dbReference type="NCBI Taxonomy" id="252190"/>
    <lineage>
        <taxon>Eukaryota</taxon>
        <taxon>Fungi</taxon>
        <taxon>Dikarya</taxon>
        <taxon>Ascomycota</taxon>
        <taxon>Pezizomycotina</taxon>
        <taxon>Sordariomycetes</taxon>
        <taxon>Sordariomycetidae</taxon>
        <taxon>Sordariales</taxon>
        <taxon>Podosporaceae</taxon>
        <taxon>Podospora</taxon>
    </lineage>
</organism>